<accession>A9EIH4</accession>
<sequence length="211" mass="23290">MTSYNQALIEITQAGLAALEERSKSKNVVKTAAAESHFLCNWMVQALKERRFSKLIAKELTQWIRDARSMGAAAQLTSVLQRIEEQYLAAAQNQAVGTSLNAMLSELKENDWVIILDSAVTTKLKLDSSGQNSLVISVEQYDGHIDGDKLTKAITLYVRANEQELARIAAKHGLLLSQGNKKASLIKHHKAYRVFPDNKGPAMALLVEKNG</sequence>
<dbReference type="AlphaFoldDB" id="A9EIH4"/>
<dbReference type="InterPro" id="IPR021316">
    <property type="entry name" value="DUF2913"/>
</dbReference>
<protein>
    <recommendedName>
        <fullName evidence="3">DUF2913 family protein</fullName>
    </recommendedName>
</protein>
<name>A9EIH4_9GAMM</name>
<gene>
    <name evidence="1" type="ORF">KT99_01027</name>
</gene>
<reference evidence="1 2" key="1">
    <citation type="submission" date="2007-10" db="EMBL/GenBank/DDBJ databases">
        <authorList>
            <person name="Yayanos A."/>
            <person name="Ferriera S."/>
            <person name="Johnson J."/>
            <person name="Kravitz S."/>
            <person name="Halpern A."/>
            <person name="Remington K."/>
            <person name="Beeson K."/>
            <person name="Tran B."/>
            <person name="Rogers Y.-H."/>
            <person name="Friedman R."/>
            <person name="Venter J.C."/>
        </authorList>
    </citation>
    <scope>NUCLEOTIDE SEQUENCE [LARGE SCALE GENOMIC DNA]</scope>
    <source>
        <strain evidence="1 2">KT99</strain>
    </source>
</reference>
<evidence type="ECO:0000313" key="1">
    <source>
        <dbReference type="EMBL" id="EDP99697.1"/>
    </source>
</evidence>
<dbReference type="Proteomes" id="UP000005839">
    <property type="component" value="Unassembled WGS sequence"/>
</dbReference>
<dbReference type="EMBL" id="ABIC01000033">
    <property type="protein sequence ID" value="EDP99697.1"/>
    <property type="molecule type" value="Genomic_DNA"/>
</dbReference>
<keyword evidence="2" id="KW-1185">Reference proteome</keyword>
<dbReference type="STRING" id="314608.KT99_01027"/>
<evidence type="ECO:0000313" key="2">
    <source>
        <dbReference type="Proteomes" id="UP000005839"/>
    </source>
</evidence>
<organism evidence="1 2">
    <name type="scientific">Shewanella benthica KT99</name>
    <dbReference type="NCBI Taxonomy" id="314608"/>
    <lineage>
        <taxon>Bacteria</taxon>
        <taxon>Pseudomonadati</taxon>
        <taxon>Pseudomonadota</taxon>
        <taxon>Gammaproteobacteria</taxon>
        <taxon>Alteromonadales</taxon>
        <taxon>Shewanellaceae</taxon>
        <taxon>Shewanella</taxon>
    </lineage>
</organism>
<comment type="caution">
    <text evidence="1">The sequence shown here is derived from an EMBL/GenBank/DDBJ whole genome shotgun (WGS) entry which is preliminary data.</text>
</comment>
<dbReference type="RefSeq" id="WP_005501329.1">
    <property type="nucleotide sequence ID" value="NZ_ABIC01000033.1"/>
</dbReference>
<dbReference type="Pfam" id="PF11140">
    <property type="entry name" value="DUF2913"/>
    <property type="match status" value="1"/>
</dbReference>
<proteinExistence type="predicted"/>
<evidence type="ECO:0008006" key="3">
    <source>
        <dbReference type="Google" id="ProtNLM"/>
    </source>
</evidence>